<comment type="subcellular location">
    <subcellularLocation>
        <location evidence="1">Membrane</location>
        <topology evidence="1">Multi-pass membrane protein</topology>
    </subcellularLocation>
</comment>
<evidence type="ECO:0000256" key="8">
    <source>
        <dbReference type="SAM" id="Phobius"/>
    </source>
</evidence>
<feature type="transmembrane region" description="Helical" evidence="8">
    <location>
        <begin position="273"/>
        <end position="292"/>
    </location>
</feature>
<keyword evidence="5 8" id="KW-0472">Membrane</keyword>
<feature type="transmembrane region" description="Helical" evidence="8">
    <location>
        <begin position="51"/>
        <end position="69"/>
    </location>
</feature>
<evidence type="ECO:0000256" key="7">
    <source>
        <dbReference type="SAM" id="MobiDB-lite"/>
    </source>
</evidence>
<proteinExistence type="inferred from homology"/>
<feature type="transmembrane region" description="Helical" evidence="8">
    <location>
        <begin position="89"/>
        <end position="106"/>
    </location>
</feature>
<accession>A0AAJ7U0C9</accession>
<evidence type="ECO:0000256" key="3">
    <source>
        <dbReference type="ARBA" id="ARBA00022692"/>
    </source>
</evidence>
<keyword evidence="9" id="KW-1185">Reference proteome</keyword>
<protein>
    <recommendedName>
        <fullName evidence="6">Integral membrane protein GPR175</fullName>
    </recommendedName>
</protein>
<feature type="compositionally biased region" description="Low complexity" evidence="7">
    <location>
        <begin position="8"/>
        <end position="22"/>
    </location>
</feature>
<evidence type="ECO:0000313" key="9">
    <source>
        <dbReference type="Proteomes" id="UP001318040"/>
    </source>
</evidence>
<dbReference type="RefSeq" id="XP_032827488.1">
    <property type="nucleotide sequence ID" value="XM_032971597.1"/>
</dbReference>
<dbReference type="Pfam" id="PF10160">
    <property type="entry name" value="Tmemb_40"/>
    <property type="match status" value="1"/>
</dbReference>
<dbReference type="GO" id="GO:0005886">
    <property type="term" value="C:plasma membrane"/>
    <property type="evidence" value="ECO:0007669"/>
    <property type="project" value="TreeGrafter"/>
</dbReference>
<evidence type="ECO:0000256" key="5">
    <source>
        <dbReference type="ARBA" id="ARBA00023136"/>
    </source>
</evidence>
<dbReference type="GO" id="GO:0004930">
    <property type="term" value="F:G protein-coupled receptor activity"/>
    <property type="evidence" value="ECO:0007669"/>
    <property type="project" value="TreeGrafter"/>
</dbReference>
<gene>
    <name evidence="10 11" type="primary">TPRA1</name>
</gene>
<evidence type="ECO:0000256" key="2">
    <source>
        <dbReference type="ARBA" id="ARBA00010125"/>
    </source>
</evidence>
<name>A0AAJ7U0C9_PETMA</name>
<feature type="transmembrane region" description="Helical" evidence="8">
    <location>
        <begin position="236"/>
        <end position="261"/>
    </location>
</feature>
<dbReference type="PANTHER" id="PTHR15876:SF8">
    <property type="entry name" value="TRANSMEMBRANE PROTEIN ADIPOCYTE-ASSOCIATED 1"/>
    <property type="match status" value="1"/>
</dbReference>
<feature type="region of interest" description="Disordered" evidence="7">
    <location>
        <begin position="1"/>
        <end position="22"/>
    </location>
</feature>
<dbReference type="AlphaFoldDB" id="A0AAJ7U0C9"/>
<dbReference type="GeneID" id="116952340"/>
<comment type="similarity">
    <text evidence="2">Belongs to the UPF0359 family.</text>
</comment>
<evidence type="ECO:0000256" key="4">
    <source>
        <dbReference type="ARBA" id="ARBA00022989"/>
    </source>
</evidence>
<dbReference type="PANTHER" id="PTHR15876">
    <property type="entry name" value="TRANSMEMBRANE PROTEIN ADIPOCYTE-ASSOCIATED 1"/>
    <property type="match status" value="1"/>
</dbReference>
<keyword evidence="3 8" id="KW-0812">Transmembrane</keyword>
<dbReference type="RefSeq" id="XP_032827487.1">
    <property type="nucleotide sequence ID" value="XM_032971596.1"/>
</dbReference>
<feature type="transmembrane region" description="Helical" evidence="8">
    <location>
        <begin position="126"/>
        <end position="145"/>
    </location>
</feature>
<sequence length="377" mass="40957">MAGFLDNVTTPGPGTRTPGVPTVPTTPGNISEPHSCLYILYEDIGESRVRVWDVILLIPNALFFLFLTWKFRSVQLKLRASASPIFTTFYLLVLLVAVVGIVRAIVSMTVSTSTSATVADKILWEISRFFLLATELSVVIFGLAFGHLDSRASVKRVLATTTVLALVYSLTQGALEILYPDGHYYLSAEDFNIYGHGGRHFWLASSCFFFLIYSVIVILPRTPIRHKISLPSRQSFYWYSAFLSVLNLVQGVGSALLVANVTAGLCLVDVTTFLYFTAFAPLLYLTFLRGVFGAEPTILFSYKSQVDDGDDADLTLPQTVVRGDQGGARNYDNTALDGGAGGGGGESVFLDDALGAVGLPPTGSINSGEQWRVQFDS</sequence>
<evidence type="ECO:0000256" key="1">
    <source>
        <dbReference type="ARBA" id="ARBA00004141"/>
    </source>
</evidence>
<reference evidence="10 11" key="1">
    <citation type="submission" date="2025-04" db="UniProtKB">
        <authorList>
            <consortium name="RefSeq"/>
        </authorList>
    </citation>
    <scope>IDENTIFICATION</scope>
    <source>
        <tissue evidence="10 11">Sperm</tissue>
    </source>
</reference>
<dbReference type="InterPro" id="IPR018781">
    <property type="entry name" value="TPRA1/CAND2/CAND8"/>
</dbReference>
<evidence type="ECO:0000313" key="11">
    <source>
        <dbReference type="RefSeq" id="XP_032827488.1"/>
    </source>
</evidence>
<organism evidence="9 11">
    <name type="scientific">Petromyzon marinus</name>
    <name type="common">Sea lamprey</name>
    <dbReference type="NCBI Taxonomy" id="7757"/>
    <lineage>
        <taxon>Eukaryota</taxon>
        <taxon>Metazoa</taxon>
        <taxon>Chordata</taxon>
        <taxon>Craniata</taxon>
        <taxon>Vertebrata</taxon>
        <taxon>Cyclostomata</taxon>
        <taxon>Hyperoartia</taxon>
        <taxon>Petromyzontiformes</taxon>
        <taxon>Petromyzontidae</taxon>
        <taxon>Petromyzon</taxon>
    </lineage>
</organism>
<dbReference type="Proteomes" id="UP001318040">
    <property type="component" value="Chromosome 46"/>
</dbReference>
<dbReference type="CTD" id="131601"/>
<feature type="transmembrane region" description="Helical" evidence="8">
    <location>
        <begin position="157"/>
        <end position="180"/>
    </location>
</feature>
<keyword evidence="4 8" id="KW-1133">Transmembrane helix</keyword>
<feature type="transmembrane region" description="Helical" evidence="8">
    <location>
        <begin position="200"/>
        <end position="224"/>
    </location>
</feature>
<dbReference type="KEGG" id="pmrn:116952340"/>
<evidence type="ECO:0000313" key="10">
    <source>
        <dbReference type="RefSeq" id="XP_032827487.1"/>
    </source>
</evidence>
<evidence type="ECO:0000256" key="6">
    <source>
        <dbReference type="ARBA" id="ARBA00029849"/>
    </source>
</evidence>